<keyword evidence="3" id="KW-1185">Reference proteome</keyword>
<dbReference type="AlphaFoldDB" id="A0AAP0KSW3"/>
<dbReference type="EMBL" id="JBBNAG010000002">
    <property type="protein sequence ID" value="KAK9157279.1"/>
    <property type="molecule type" value="Genomic_DNA"/>
</dbReference>
<dbReference type="Proteomes" id="UP001419268">
    <property type="component" value="Unassembled WGS sequence"/>
</dbReference>
<proteinExistence type="predicted"/>
<comment type="caution">
    <text evidence="2">The sequence shown here is derived from an EMBL/GenBank/DDBJ whole genome shotgun (WGS) entry which is preliminary data.</text>
</comment>
<feature type="compositionally biased region" description="Basic and acidic residues" evidence="1">
    <location>
        <begin position="44"/>
        <end position="55"/>
    </location>
</feature>
<accession>A0AAP0KSW3</accession>
<gene>
    <name evidence="2" type="ORF">Scep_003853</name>
</gene>
<feature type="region of interest" description="Disordered" evidence="1">
    <location>
        <begin position="72"/>
        <end position="112"/>
    </location>
</feature>
<evidence type="ECO:0000256" key="1">
    <source>
        <dbReference type="SAM" id="MobiDB-lite"/>
    </source>
</evidence>
<feature type="compositionally biased region" description="Basic and acidic residues" evidence="1">
    <location>
        <begin position="80"/>
        <end position="98"/>
    </location>
</feature>
<name>A0AAP0KSW3_9MAGN</name>
<sequence length="252" mass="27704">MNGEKEGWTLKRQPGAPCSTYDLIIENDSRSSDEEVVELEFETEEARKEEGDNHQNEGMGEVRLVTWGNVVPEQGAGKGLNDKGDGKHECEGDQRIEEVSSTVPKEVVNGGQMNDNYTEIEASAQGGSNTAIKVNRSPRVALLRGSPSNRAIHKEAQSPPSLIDLHQSPIRQPSRVGLVDSDEVVSLSQLNFTQGTIQSGEVTRAGENMSLHHGEEQISNEEAIVDLGEIIDYDQLEDMAMLEIDRRNGRPE</sequence>
<evidence type="ECO:0000313" key="3">
    <source>
        <dbReference type="Proteomes" id="UP001419268"/>
    </source>
</evidence>
<protein>
    <submittedName>
        <fullName evidence="2">Uncharacterized protein</fullName>
    </submittedName>
</protein>
<reference evidence="2 3" key="1">
    <citation type="submission" date="2024-01" db="EMBL/GenBank/DDBJ databases">
        <title>Genome assemblies of Stephania.</title>
        <authorList>
            <person name="Yang L."/>
        </authorList>
    </citation>
    <scope>NUCLEOTIDE SEQUENCE [LARGE SCALE GENOMIC DNA]</scope>
    <source>
        <strain evidence="2">JXDWG</strain>
        <tissue evidence="2">Leaf</tissue>
    </source>
</reference>
<organism evidence="2 3">
    <name type="scientific">Stephania cephalantha</name>
    <dbReference type="NCBI Taxonomy" id="152367"/>
    <lineage>
        <taxon>Eukaryota</taxon>
        <taxon>Viridiplantae</taxon>
        <taxon>Streptophyta</taxon>
        <taxon>Embryophyta</taxon>
        <taxon>Tracheophyta</taxon>
        <taxon>Spermatophyta</taxon>
        <taxon>Magnoliopsida</taxon>
        <taxon>Ranunculales</taxon>
        <taxon>Menispermaceae</taxon>
        <taxon>Menispermoideae</taxon>
        <taxon>Cissampelideae</taxon>
        <taxon>Stephania</taxon>
    </lineage>
</organism>
<feature type="compositionally biased region" description="Acidic residues" evidence="1">
    <location>
        <begin position="34"/>
        <end position="43"/>
    </location>
</feature>
<evidence type="ECO:0000313" key="2">
    <source>
        <dbReference type="EMBL" id="KAK9157279.1"/>
    </source>
</evidence>
<feature type="region of interest" description="Disordered" evidence="1">
    <location>
        <begin position="26"/>
        <end position="60"/>
    </location>
</feature>